<proteinExistence type="predicted"/>
<organism evidence="2 3">
    <name type="scientific">Nonomuraea insulae</name>
    <dbReference type="NCBI Taxonomy" id="1616787"/>
    <lineage>
        <taxon>Bacteria</taxon>
        <taxon>Bacillati</taxon>
        <taxon>Actinomycetota</taxon>
        <taxon>Actinomycetes</taxon>
        <taxon>Streptosporangiales</taxon>
        <taxon>Streptosporangiaceae</taxon>
        <taxon>Nonomuraea</taxon>
    </lineage>
</organism>
<dbReference type="EMBL" id="JBHSPA010000032">
    <property type="protein sequence ID" value="MFC5827978.1"/>
    <property type="molecule type" value="Genomic_DNA"/>
</dbReference>
<dbReference type="RefSeq" id="WP_379517486.1">
    <property type="nucleotide sequence ID" value="NZ_JBHSPA010000032.1"/>
</dbReference>
<sequence length="293" mass="33108">MTTTAGIKPAFIAAMNGATEREFGYRTWREFIEAAVESGHVHTERLATGHTGVLLPEETMETHGAAVDRASRRDTAGRRDGRKVIAAQARFRSDVWMTFVEWQDGHRRLWDCQASRAFMYPVDEQGGAAWDSDPGRFTPIEPIRPATQKEWMKEWVSTLPVEDQAALREALAPNAPLRAFRRELEARRLVLAWRSELQHRVAEHVYEWASANGIAWLDLIDHRTSELSAPIVTKPASRTSPSASRHRRPAITGQSTSTETERLRELVHRVVDQMSLAELAAIPIRAEHLLGHQ</sequence>
<evidence type="ECO:0000256" key="1">
    <source>
        <dbReference type="SAM" id="MobiDB-lite"/>
    </source>
</evidence>
<accession>A0ABW1CSS6</accession>
<name>A0ABW1CSS6_9ACTN</name>
<comment type="caution">
    <text evidence="2">The sequence shown here is derived from an EMBL/GenBank/DDBJ whole genome shotgun (WGS) entry which is preliminary data.</text>
</comment>
<reference evidence="3" key="1">
    <citation type="journal article" date="2019" name="Int. J. Syst. Evol. Microbiol.">
        <title>The Global Catalogue of Microorganisms (GCM) 10K type strain sequencing project: providing services to taxonomists for standard genome sequencing and annotation.</title>
        <authorList>
            <consortium name="The Broad Institute Genomics Platform"/>
            <consortium name="The Broad Institute Genome Sequencing Center for Infectious Disease"/>
            <person name="Wu L."/>
            <person name="Ma J."/>
        </authorList>
    </citation>
    <scope>NUCLEOTIDE SEQUENCE [LARGE SCALE GENOMIC DNA]</scope>
    <source>
        <strain evidence="3">CCUG 53903</strain>
    </source>
</reference>
<dbReference type="Proteomes" id="UP001596058">
    <property type="component" value="Unassembled WGS sequence"/>
</dbReference>
<keyword evidence="3" id="KW-1185">Reference proteome</keyword>
<evidence type="ECO:0000313" key="3">
    <source>
        <dbReference type="Proteomes" id="UP001596058"/>
    </source>
</evidence>
<feature type="region of interest" description="Disordered" evidence="1">
    <location>
        <begin position="233"/>
        <end position="260"/>
    </location>
</feature>
<evidence type="ECO:0000313" key="2">
    <source>
        <dbReference type="EMBL" id="MFC5827978.1"/>
    </source>
</evidence>
<gene>
    <name evidence="2" type="ORF">ACFPZ3_29290</name>
</gene>
<protein>
    <submittedName>
        <fullName evidence="2">Uncharacterized protein</fullName>
    </submittedName>
</protein>